<organism evidence="3 4">
    <name type="scientific">Ancylobacter vacuolatus</name>
    <dbReference type="NCBI Taxonomy" id="223389"/>
    <lineage>
        <taxon>Bacteria</taxon>
        <taxon>Pseudomonadati</taxon>
        <taxon>Pseudomonadota</taxon>
        <taxon>Alphaproteobacteria</taxon>
        <taxon>Hyphomicrobiales</taxon>
        <taxon>Xanthobacteraceae</taxon>
        <taxon>Ancylobacter</taxon>
    </lineage>
</organism>
<reference evidence="3 4" key="1">
    <citation type="submission" date="2023-07" db="EMBL/GenBank/DDBJ databases">
        <title>Genomic Encyclopedia of Type Strains, Phase IV (KMG-IV): sequencing the most valuable type-strain genomes for metagenomic binning, comparative biology and taxonomic classification.</title>
        <authorList>
            <person name="Goeker M."/>
        </authorList>
    </citation>
    <scope>NUCLEOTIDE SEQUENCE [LARGE SCALE GENOMIC DNA]</scope>
    <source>
        <strain evidence="3 4">DSM 1277</strain>
    </source>
</reference>
<sequence length="1396" mass="135570">MLAALASLAAQPALADCSTSGTTTLITCDASSVSVTMSAGTGSLTVDSVDTVSVIYDSVQTVGEYNQTVNLTGTTSIDNPNYSGLVMQFGTTPDTPPQPIAVTVNATVNIGPSVVANSGSGGGFGTIWVLNDYAGTIAIDNAGTLTATAPTSSTATLSGVTNLGAVTIVNSGSVTSDGGRGIYADGNCGPVGPDGCLGAETPVTVSVTNTATGTVSATTAAIRVIDYNGLASITNAGTVSSTLFQGLIAWSANGDATVTNSGSVTSNTDNAVYASTEVGTATVTNSGTVTATGDSSFDAARALIRVPAGYSGLLGSASTSGNIVITNEATGIVSASRDTGILAETPLGNVTIVNAGTVSGLVGIGANSGLATQHTAATVAAIDGTITVTNSGTVTATSVGVSLNGTTNSLTNSGSISTTGTSSGDAAVVTGNGNTTLVNTGTISAASSSDTAIAMGSGTNRLVMSDTSTITGLVTNVSSNNTLELNGSASGSLNIGNVRSGGQYQGFANLTKSGTGTWGLHGNNSTLTGTLAVDQGTLTFDGEMSVTTVTVGSATAATLQIEEEGSLTSVNATVGTAAGGIGTVTISDNGSSWTNTSDMTIGLDGGTGSVTVSGGGSLTTSRLALSTGSWDIGSSGGSGTLTVTGQGSTWNNTGGVDIARTEGSTGTLTISGGAYASILNTGIYTGAGAQITITGEGTRVEIGDPTDPTSAAWLSPEGGTVTVSDSAYLYASGIYVGPGGSNLTTMTVTGAGTVVDSAERVYVGGQNGSRDVDPMNGNGVLTISAGAVVTTATVGAGMDPHSQGTITVTGAGSQLWAKANVTYSAPGNFYVGYSGTGTVVVADGGTLKADNEVRIGYDTDGYGTLIVGAAANSAAVAAGTIDTPAIVFGTGGGEVVLNHTSTSYVLAADISGNGSLNVLSGGTALTGTNTYTEGTTIAAGAALVVGFGGTTGSITGNVVNNGGLGFFRSDDTTFAGVISGGGTVAKNGDGVLTLSGVNTYTGGTSIVGGTIRIASDSALGGASGALSLSGGTLATTASIASTRAVALGSNGGTLDVGTGTTLSLSGSLSGAGALTKTGTGTLVLTGTNTYSGLTTISAGVLQLGNGGTTGSIAGDVVNNATLVFNRSDTYLFTGSITGTGAVVFQGGGTVQFSSPYSGAVTVENSTVTLERGVTSSSVFTLDNGGTLGGSGTIGGIVANNGATVSPGYSPGTLVVSGAVAFNSGSIYQVDVTPQGAHDLIIGNGAVTISSGASVEVVAVNGIYKPQSTYTILTTTGTLTGTFGAISSDYAFLSPSLTYDAKNVYLTLDYNGVGFTDLATTFNQANVAVAAQNLPFGNVVFDALVMLPTSAVAPALNQLSGEAYASAQTVIQQQSIYLRDAVGSRLRQSLTAPSAGA</sequence>
<dbReference type="Proteomes" id="UP001238467">
    <property type="component" value="Unassembled WGS sequence"/>
</dbReference>
<dbReference type="InterPro" id="IPR013425">
    <property type="entry name" value="Autotrns_rpt"/>
</dbReference>
<evidence type="ECO:0000313" key="4">
    <source>
        <dbReference type="Proteomes" id="UP001238467"/>
    </source>
</evidence>
<dbReference type="NCBIfam" id="TIGR02601">
    <property type="entry name" value="autotrns_rpt"/>
    <property type="match status" value="3"/>
</dbReference>
<dbReference type="InterPro" id="IPR030895">
    <property type="entry name" value="T5SS_PEPC_rpt"/>
</dbReference>
<name>A0ABU0DP01_9HYPH</name>
<keyword evidence="1 2" id="KW-0732">Signal</keyword>
<dbReference type="Gene3D" id="2.160.20.20">
    <property type="match status" value="2"/>
</dbReference>
<dbReference type="InterPro" id="IPR011050">
    <property type="entry name" value="Pectin_lyase_fold/virulence"/>
</dbReference>
<dbReference type="RefSeq" id="WP_307064486.1">
    <property type="nucleotide sequence ID" value="NZ_JAUSUH010000022.1"/>
</dbReference>
<evidence type="ECO:0000313" key="3">
    <source>
        <dbReference type="EMBL" id="MDQ0350178.1"/>
    </source>
</evidence>
<dbReference type="Pfam" id="PF12951">
    <property type="entry name" value="PATR"/>
    <property type="match status" value="4"/>
</dbReference>
<keyword evidence="4" id="KW-1185">Reference proteome</keyword>
<feature type="chain" id="PRO_5045330976" evidence="2">
    <location>
        <begin position="16"/>
        <end position="1396"/>
    </location>
</feature>
<proteinExistence type="predicted"/>
<gene>
    <name evidence="3" type="ORF">J2S76_004635</name>
</gene>
<protein>
    <submittedName>
        <fullName evidence="3">Autotransporter-associated beta strand protein/T5SS/PEP-CTERM-associated repeat protein</fullName>
    </submittedName>
</protein>
<evidence type="ECO:0000256" key="2">
    <source>
        <dbReference type="SAM" id="SignalP"/>
    </source>
</evidence>
<dbReference type="InterPro" id="IPR012332">
    <property type="entry name" value="Autotransporter_pectin_lyase_C"/>
</dbReference>
<feature type="signal peptide" evidence="2">
    <location>
        <begin position="1"/>
        <end position="15"/>
    </location>
</feature>
<dbReference type="EMBL" id="JAUSUH010000022">
    <property type="protein sequence ID" value="MDQ0350178.1"/>
    <property type="molecule type" value="Genomic_DNA"/>
</dbReference>
<comment type="caution">
    <text evidence="3">The sequence shown here is derived from an EMBL/GenBank/DDBJ whole genome shotgun (WGS) entry which is preliminary data.</text>
</comment>
<dbReference type="SUPFAM" id="SSF51126">
    <property type="entry name" value="Pectin lyase-like"/>
    <property type="match status" value="2"/>
</dbReference>
<accession>A0ABU0DP01</accession>
<evidence type="ECO:0000256" key="1">
    <source>
        <dbReference type="ARBA" id="ARBA00022729"/>
    </source>
</evidence>
<dbReference type="NCBIfam" id="TIGR04393">
    <property type="entry name" value="rpt_T5SS_PEPC"/>
    <property type="match status" value="3"/>
</dbReference>
<feature type="non-terminal residue" evidence="3">
    <location>
        <position position="1396"/>
    </location>
</feature>